<evidence type="ECO:0000313" key="4">
    <source>
        <dbReference type="Proteomes" id="UP001597283"/>
    </source>
</evidence>
<evidence type="ECO:0000313" key="3">
    <source>
        <dbReference type="EMBL" id="MFD1786503.1"/>
    </source>
</evidence>
<keyword evidence="4" id="KW-1185">Reference proteome</keyword>
<dbReference type="PANTHER" id="PTHR32268:SF11">
    <property type="entry name" value="HOMOSERINE O-ACETYLTRANSFERASE"/>
    <property type="match status" value="1"/>
</dbReference>
<dbReference type="RefSeq" id="WP_380938506.1">
    <property type="nucleotide sequence ID" value="NZ_JBHUFC010000001.1"/>
</dbReference>
<protein>
    <submittedName>
        <fullName evidence="3">Alpha/beta fold hydrolase</fullName>
    </submittedName>
</protein>
<dbReference type="InterPro" id="IPR029058">
    <property type="entry name" value="AB_hydrolase_fold"/>
</dbReference>
<dbReference type="Pfam" id="PF00561">
    <property type="entry name" value="Abhydrolase_1"/>
    <property type="match status" value="1"/>
</dbReference>
<evidence type="ECO:0000256" key="1">
    <source>
        <dbReference type="ARBA" id="ARBA00022679"/>
    </source>
</evidence>
<dbReference type="SUPFAM" id="SSF53474">
    <property type="entry name" value="alpha/beta-Hydrolases"/>
    <property type="match status" value="1"/>
</dbReference>
<keyword evidence="1" id="KW-0808">Transferase</keyword>
<dbReference type="NCBIfam" id="NF005071">
    <property type="entry name" value="PRK06489.1"/>
    <property type="match status" value="1"/>
</dbReference>
<keyword evidence="3" id="KW-0378">Hydrolase</keyword>
<comment type="caution">
    <text evidence="3">The sequence shown here is derived from an EMBL/GenBank/DDBJ whole genome shotgun (WGS) entry which is preliminary data.</text>
</comment>
<sequence length="362" mass="39765">MLTALLALLLQATAPNQPSPAPQAPAPAKTWPTREADYVAKAHRFTGGRTMDVRMHYTTLGQPHRNATGEIDNAVLILHGTGGTGKQFLNPIFADELYGPGQPFDITRYWIILPDNIGHGASSKPSDGMRAAFPDYGYTDMVALQHRLVTEALGVKRLRLIFGTSMGCMHAFVWGETYPDAAAALMPMACEPVQIAGLNRMWRQMAIDAVKADPTYAGGNYSTQPMQGLRTASSLLIVAGAAPLALQKTYPTRDAATAYVRDRLARDMATRDANDMIYQLDASRDYDPWSKLEAITAPVLWINSADDFINPRGLPFPEQAVKRMRRATFRMIPESETTRGHGTHTAASFWKADLAAFLARTR</sequence>
<gene>
    <name evidence="3" type="ORF">ACFSC3_02845</name>
</gene>
<feature type="domain" description="AB hydrolase-1" evidence="2">
    <location>
        <begin position="73"/>
        <end position="322"/>
    </location>
</feature>
<organism evidence="3 4">
    <name type="scientific">Sphingomonas floccifaciens</name>
    <dbReference type="NCBI Taxonomy" id="1844115"/>
    <lineage>
        <taxon>Bacteria</taxon>
        <taxon>Pseudomonadati</taxon>
        <taxon>Pseudomonadota</taxon>
        <taxon>Alphaproteobacteria</taxon>
        <taxon>Sphingomonadales</taxon>
        <taxon>Sphingomonadaceae</taxon>
        <taxon>Sphingomonas</taxon>
    </lineage>
</organism>
<accession>A0ABW4N9V4</accession>
<dbReference type="EMBL" id="JBHUFC010000001">
    <property type="protein sequence ID" value="MFD1786503.1"/>
    <property type="molecule type" value="Genomic_DNA"/>
</dbReference>
<dbReference type="Proteomes" id="UP001597283">
    <property type="component" value="Unassembled WGS sequence"/>
</dbReference>
<evidence type="ECO:0000259" key="2">
    <source>
        <dbReference type="Pfam" id="PF00561"/>
    </source>
</evidence>
<reference evidence="4" key="1">
    <citation type="journal article" date="2019" name="Int. J. Syst. Evol. Microbiol.">
        <title>The Global Catalogue of Microorganisms (GCM) 10K type strain sequencing project: providing services to taxonomists for standard genome sequencing and annotation.</title>
        <authorList>
            <consortium name="The Broad Institute Genomics Platform"/>
            <consortium name="The Broad Institute Genome Sequencing Center for Infectious Disease"/>
            <person name="Wu L."/>
            <person name="Ma J."/>
        </authorList>
    </citation>
    <scope>NUCLEOTIDE SEQUENCE [LARGE SCALE GENOMIC DNA]</scope>
    <source>
        <strain evidence="4">Q85</strain>
    </source>
</reference>
<dbReference type="InterPro" id="IPR008220">
    <property type="entry name" value="HAT_MetX-like"/>
</dbReference>
<dbReference type="Gene3D" id="3.40.50.1820">
    <property type="entry name" value="alpha/beta hydrolase"/>
    <property type="match status" value="1"/>
</dbReference>
<dbReference type="InterPro" id="IPR000073">
    <property type="entry name" value="AB_hydrolase_1"/>
</dbReference>
<dbReference type="GO" id="GO:0016787">
    <property type="term" value="F:hydrolase activity"/>
    <property type="evidence" value="ECO:0007669"/>
    <property type="project" value="UniProtKB-KW"/>
</dbReference>
<dbReference type="PANTHER" id="PTHR32268">
    <property type="entry name" value="HOMOSERINE O-ACETYLTRANSFERASE"/>
    <property type="match status" value="1"/>
</dbReference>
<proteinExistence type="predicted"/>
<name>A0ABW4N9V4_9SPHN</name>